<protein>
    <submittedName>
        <fullName evidence="1">Uncharacterized protein</fullName>
    </submittedName>
</protein>
<organism evidence="1 2">
    <name type="scientific">Prochlorococcus marinus (strain MIT 9515)</name>
    <dbReference type="NCBI Taxonomy" id="167542"/>
    <lineage>
        <taxon>Bacteria</taxon>
        <taxon>Bacillati</taxon>
        <taxon>Cyanobacteriota</taxon>
        <taxon>Cyanophyceae</taxon>
        <taxon>Synechococcales</taxon>
        <taxon>Prochlorococcaceae</taxon>
        <taxon>Prochlorococcus</taxon>
    </lineage>
</organism>
<dbReference type="Proteomes" id="UP000001589">
    <property type="component" value="Chromosome"/>
</dbReference>
<proteinExistence type="predicted"/>
<accession>A2BYZ6</accession>
<dbReference type="STRING" id="167542.P9515_18001"/>
<name>A2BYZ6_PROM5</name>
<sequence length="55" mass="6581">MAEIIPFEPETVKPDEGKYQFDRTLVINNLNLKSYEKFLDKASPWTKKYYSDEFC</sequence>
<dbReference type="EMBL" id="CP000552">
    <property type="protein sequence ID" value="ABM73007.1"/>
    <property type="molecule type" value="Genomic_DNA"/>
</dbReference>
<gene>
    <name evidence="1" type="ordered locus">P9515_18001</name>
</gene>
<reference evidence="1 2" key="1">
    <citation type="journal article" date="2007" name="PLoS Genet.">
        <title>Patterns and implications of gene gain and loss in the evolution of Prochlorococcus.</title>
        <authorList>
            <person name="Kettler G.C."/>
            <person name="Martiny A.C."/>
            <person name="Huang K."/>
            <person name="Zucker J."/>
            <person name="Coleman M.L."/>
            <person name="Rodrigue S."/>
            <person name="Chen F."/>
            <person name="Lapidus A."/>
            <person name="Ferriera S."/>
            <person name="Johnson J."/>
            <person name="Steglich C."/>
            <person name="Church G.M."/>
            <person name="Richardson P."/>
            <person name="Chisholm S.W."/>
        </authorList>
    </citation>
    <scope>NUCLEOTIDE SEQUENCE [LARGE SCALE GENOMIC DNA]</scope>
    <source>
        <strain evidence="1 2">MIT 9515</strain>
    </source>
</reference>
<evidence type="ECO:0000313" key="2">
    <source>
        <dbReference type="Proteomes" id="UP000001589"/>
    </source>
</evidence>
<dbReference type="HOGENOM" id="CLU_3028762_0_0_3"/>
<dbReference type="KEGG" id="pmc:P9515_18001"/>
<evidence type="ECO:0000313" key="1">
    <source>
        <dbReference type="EMBL" id="ABM73007.1"/>
    </source>
</evidence>
<dbReference type="AlphaFoldDB" id="A2BYZ6"/>